<accession>A0AA95GG36</accession>
<evidence type="ECO:0000313" key="3">
    <source>
        <dbReference type="Proteomes" id="UP001177597"/>
    </source>
</evidence>
<name>A0AA95GG36_9GAMM</name>
<evidence type="ECO:0000256" key="1">
    <source>
        <dbReference type="SAM" id="Coils"/>
    </source>
</evidence>
<dbReference type="SUPFAM" id="SSF101082">
    <property type="entry name" value="Typo IV secretion system protein TraC"/>
    <property type="match status" value="1"/>
</dbReference>
<dbReference type="EMBL" id="CP123493">
    <property type="protein sequence ID" value="WGL93956.1"/>
    <property type="molecule type" value="Genomic_DNA"/>
</dbReference>
<feature type="coiled-coil region" evidence="1">
    <location>
        <begin position="155"/>
        <end position="182"/>
    </location>
</feature>
<keyword evidence="1" id="KW-0175">Coiled coil</keyword>
<geneLocation type="plasmid" evidence="2 3">
    <name>paIh3</name>
</geneLocation>
<dbReference type="Proteomes" id="UP001177597">
    <property type="component" value="Plasmid paIh3"/>
</dbReference>
<protein>
    <submittedName>
        <fullName evidence="2">Type IV secretion system protein</fullName>
    </submittedName>
</protein>
<dbReference type="AlphaFoldDB" id="A0AA95GG36"/>
<reference evidence="2" key="1">
    <citation type="submission" date="2023-04" db="EMBL/GenBank/DDBJ databases">
        <title>Genome dynamics across the evolutionary transition to endosymbiosis.</title>
        <authorList>
            <person name="Siozios S."/>
            <person name="Nadal-Jimenez P."/>
            <person name="Azagi T."/>
            <person name="Sprong H."/>
            <person name="Frost C.L."/>
            <person name="Parratt S.R."/>
            <person name="Taylor G."/>
            <person name="Brettell L."/>
            <person name="Lew K.C."/>
            <person name="Croft L."/>
            <person name="King K.C."/>
            <person name="Brockhurst M.A."/>
            <person name="Hypsa V."/>
            <person name="Novakova E."/>
            <person name="Darby A.C."/>
            <person name="Hurst G.D.D."/>
        </authorList>
    </citation>
    <scope>NUCLEOTIDE SEQUENCE</scope>
    <source>
        <strain evidence="2">AIh</strain>
        <plasmid evidence="2">paIh3</plasmid>
    </source>
</reference>
<sequence>MKKGLIILLMLIPFGSQGDEIPVHDVIADLKRVEEWSEKLKQWSETVEHYQSQIDAYKKQLATATGVRQIEEFTGALNNMKGELEKIYQEGDSFVSDFTKNPTGKLSSKATSLFKKYGAFDMCKSGIDTADNLCKAKVVSNAASIEQGNKINKTLVSSMNQIDNLSRRIANAKDSKESQDLANALQAQSLKVQAIKMQYDVWLNKNQADESMFNKQQMAEYNKRQLNAPIPQFN</sequence>
<feature type="coiled-coil region" evidence="1">
    <location>
        <begin position="33"/>
        <end position="90"/>
    </location>
</feature>
<gene>
    <name evidence="2" type="ORF">QE207_01050</name>
</gene>
<evidence type="ECO:0000313" key="2">
    <source>
        <dbReference type="EMBL" id="WGL93956.1"/>
    </source>
</evidence>
<proteinExistence type="predicted"/>
<dbReference type="InterPro" id="IPR014158">
    <property type="entry name" value="T4SS_VirB5"/>
</dbReference>
<dbReference type="Pfam" id="PF07996">
    <property type="entry name" value="T4SS"/>
    <property type="match status" value="1"/>
</dbReference>
<dbReference type="InterPro" id="IPR023220">
    <property type="entry name" value="T4SS_VirB5-domain"/>
</dbReference>
<organism evidence="2 3">
    <name type="scientific">Arsenophonus nasoniae</name>
    <name type="common">son-killer infecting Nasonia vitripennis</name>
    <dbReference type="NCBI Taxonomy" id="638"/>
    <lineage>
        <taxon>Bacteria</taxon>
        <taxon>Pseudomonadati</taxon>
        <taxon>Pseudomonadota</taxon>
        <taxon>Gammaproteobacteria</taxon>
        <taxon>Enterobacterales</taxon>
        <taxon>Morganellaceae</taxon>
        <taxon>Arsenophonus</taxon>
    </lineage>
</organism>
<dbReference type="Gene3D" id="1.20.58.430">
    <property type="entry name" value="Type IV secretion system, VirB5-domain"/>
    <property type="match status" value="1"/>
</dbReference>
<keyword evidence="2" id="KW-0614">Plasmid</keyword>
<dbReference type="RefSeq" id="WP_280628386.1">
    <property type="nucleotide sequence ID" value="NZ_CP123493.1"/>
</dbReference>